<feature type="compositionally biased region" description="Acidic residues" evidence="1">
    <location>
        <begin position="37"/>
        <end position="52"/>
    </location>
</feature>
<evidence type="ECO:0000313" key="2">
    <source>
        <dbReference type="EMBL" id="KAJ9142707.1"/>
    </source>
</evidence>
<evidence type="ECO:0000256" key="1">
    <source>
        <dbReference type="SAM" id="MobiDB-lite"/>
    </source>
</evidence>
<protein>
    <submittedName>
        <fullName evidence="2">Uncharacterized protein</fullName>
    </submittedName>
</protein>
<feature type="compositionally biased region" description="Low complexity" evidence="1">
    <location>
        <begin position="182"/>
        <end position="200"/>
    </location>
</feature>
<keyword evidence="3" id="KW-1185">Reference proteome</keyword>
<feature type="compositionally biased region" description="Acidic residues" evidence="1">
    <location>
        <begin position="255"/>
        <end position="276"/>
    </location>
</feature>
<dbReference type="AlphaFoldDB" id="A0AA38VNA3"/>
<reference evidence="2" key="1">
    <citation type="submission" date="2022-07" db="EMBL/GenBank/DDBJ databases">
        <title>Fungi with potential for degradation of polypropylene.</title>
        <authorList>
            <person name="Gostincar C."/>
        </authorList>
    </citation>
    <scope>NUCLEOTIDE SEQUENCE</scope>
    <source>
        <strain evidence="2">EXF-13308</strain>
    </source>
</reference>
<evidence type="ECO:0000313" key="3">
    <source>
        <dbReference type="Proteomes" id="UP001174694"/>
    </source>
</evidence>
<name>A0AA38VNA3_9PEZI</name>
<sequence>MPSPHPRPSRRDSWPPTRMRLHLRPGADADAAGEPQSEQDGDPELAFIDDDPLNYFLEPAPLLDGGDSDDDDDGDLIMLDLDAGIENPKRPPPIVRSVSPSSLGGLSRPPPRHPSPPSSASLLQPPTPPRTPPALSRSPPLPDEDDEDEDDGEEYVRLTGGTSLPFSLRDFATLRAKRQERSGSSSGSNSGSGRAKASASPLLSVPARPGPSVAVRGRSAVARPTFAGPRRAHSWSGARRTTMRAWREPSPDVWSIEEEEEEHHQQEEEDLVESEGGELGKTVETARAKKKVRFVLPVMEVIP</sequence>
<dbReference type="EMBL" id="JANBVO010000021">
    <property type="protein sequence ID" value="KAJ9142707.1"/>
    <property type="molecule type" value="Genomic_DNA"/>
</dbReference>
<feature type="compositionally biased region" description="Acidic residues" evidence="1">
    <location>
        <begin position="142"/>
        <end position="153"/>
    </location>
</feature>
<organism evidence="2 3">
    <name type="scientific">Pleurostoma richardsiae</name>
    <dbReference type="NCBI Taxonomy" id="41990"/>
    <lineage>
        <taxon>Eukaryota</taxon>
        <taxon>Fungi</taxon>
        <taxon>Dikarya</taxon>
        <taxon>Ascomycota</taxon>
        <taxon>Pezizomycotina</taxon>
        <taxon>Sordariomycetes</taxon>
        <taxon>Sordariomycetidae</taxon>
        <taxon>Calosphaeriales</taxon>
        <taxon>Pleurostomataceae</taxon>
        <taxon>Pleurostoma</taxon>
    </lineage>
</organism>
<feature type="region of interest" description="Disordered" evidence="1">
    <location>
        <begin position="1"/>
        <end position="283"/>
    </location>
</feature>
<comment type="caution">
    <text evidence="2">The sequence shown here is derived from an EMBL/GenBank/DDBJ whole genome shotgun (WGS) entry which is preliminary data.</text>
</comment>
<feature type="compositionally biased region" description="Pro residues" evidence="1">
    <location>
        <begin position="108"/>
        <end position="117"/>
    </location>
</feature>
<feature type="compositionally biased region" description="Acidic residues" evidence="1">
    <location>
        <begin position="66"/>
        <end position="75"/>
    </location>
</feature>
<feature type="compositionally biased region" description="Low complexity" evidence="1">
    <location>
        <begin position="95"/>
        <end position="107"/>
    </location>
</feature>
<dbReference type="Proteomes" id="UP001174694">
    <property type="component" value="Unassembled WGS sequence"/>
</dbReference>
<gene>
    <name evidence="2" type="ORF">NKR23_g6992</name>
</gene>
<proteinExistence type="predicted"/>
<accession>A0AA38VNA3</accession>